<dbReference type="EMBL" id="JAINUF010000020">
    <property type="protein sequence ID" value="KAJ8336295.1"/>
    <property type="molecule type" value="Genomic_DNA"/>
</dbReference>
<comment type="caution">
    <text evidence="1">The sequence shown here is derived from an EMBL/GenBank/DDBJ whole genome shotgun (WGS) entry which is preliminary data.</text>
</comment>
<keyword evidence="2" id="KW-1185">Reference proteome</keyword>
<accession>A0A9Q1ECJ7</accession>
<evidence type="ECO:0000313" key="2">
    <source>
        <dbReference type="Proteomes" id="UP001152622"/>
    </source>
</evidence>
<reference evidence="1" key="1">
    <citation type="journal article" date="2023" name="Science">
        <title>Genome structures resolve the early diversification of teleost fishes.</title>
        <authorList>
            <person name="Parey E."/>
            <person name="Louis A."/>
            <person name="Montfort J."/>
            <person name="Bouchez O."/>
            <person name="Roques C."/>
            <person name="Iampietro C."/>
            <person name="Lluch J."/>
            <person name="Castinel A."/>
            <person name="Donnadieu C."/>
            <person name="Desvignes T."/>
            <person name="Floi Bucao C."/>
            <person name="Jouanno E."/>
            <person name="Wen M."/>
            <person name="Mejri S."/>
            <person name="Dirks R."/>
            <person name="Jansen H."/>
            <person name="Henkel C."/>
            <person name="Chen W.J."/>
            <person name="Zahm M."/>
            <person name="Cabau C."/>
            <person name="Klopp C."/>
            <person name="Thompson A.W."/>
            <person name="Robinson-Rechavi M."/>
            <person name="Braasch I."/>
            <person name="Lecointre G."/>
            <person name="Bobe J."/>
            <person name="Postlethwait J.H."/>
            <person name="Berthelot C."/>
            <person name="Roest Crollius H."/>
            <person name="Guiguen Y."/>
        </authorList>
    </citation>
    <scope>NUCLEOTIDE SEQUENCE</scope>
    <source>
        <strain evidence="1">WJC10195</strain>
    </source>
</reference>
<protein>
    <submittedName>
        <fullName evidence="1">Uncharacterized protein</fullName>
    </submittedName>
</protein>
<organism evidence="1 2">
    <name type="scientific">Synaphobranchus kaupii</name>
    <name type="common">Kaup's arrowtooth eel</name>
    <dbReference type="NCBI Taxonomy" id="118154"/>
    <lineage>
        <taxon>Eukaryota</taxon>
        <taxon>Metazoa</taxon>
        <taxon>Chordata</taxon>
        <taxon>Craniata</taxon>
        <taxon>Vertebrata</taxon>
        <taxon>Euteleostomi</taxon>
        <taxon>Actinopterygii</taxon>
        <taxon>Neopterygii</taxon>
        <taxon>Teleostei</taxon>
        <taxon>Anguilliformes</taxon>
        <taxon>Synaphobranchidae</taxon>
        <taxon>Synaphobranchus</taxon>
    </lineage>
</organism>
<sequence>MERVTPEIRWCLCGRSAMLPCRVRRLPGRKRDAFVSAPYLRVGSLERPGPPLRNDSSLAAVVDGGSLPIRRLAYRQYARDRV</sequence>
<evidence type="ECO:0000313" key="1">
    <source>
        <dbReference type="EMBL" id="KAJ8336295.1"/>
    </source>
</evidence>
<proteinExistence type="predicted"/>
<name>A0A9Q1ECJ7_SYNKA</name>
<dbReference type="Proteomes" id="UP001152622">
    <property type="component" value="Chromosome 20"/>
</dbReference>
<gene>
    <name evidence="1" type="ORF">SKAU_G00396380</name>
</gene>
<dbReference type="AlphaFoldDB" id="A0A9Q1ECJ7"/>